<dbReference type="Proteomes" id="UP001162156">
    <property type="component" value="Unassembled WGS sequence"/>
</dbReference>
<evidence type="ECO:0000313" key="2">
    <source>
        <dbReference type="EMBL" id="KAJ8965540.1"/>
    </source>
</evidence>
<protein>
    <submittedName>
        <fullName evidence="2">Uncharacterized protein</fullName>
    </submittedName>
</protein>
<gene>
    <name evidence="2" type="ORF">NQ314_004040</name>
</gene>
<feature type="compositionally biased region" description="Basic and acidic residues" evidence="1">
    <location>
        <begin position="95"/>
        <end position="114"/>
    </location>
</feature>
<comment type="caution">
    <text evidence="2">The sequence shown here is derived from an EMBL/GenBank/DDBJ whole genome shotgun (WGS) entry which is preliminary data.</text>
</comment>
<name>A0AAV8ZM72_9CUCU</name>
<proteinExistence type="predicted"/>
<feature type="compositionally biased region" description="Polar residues" evidence="1">
    <location>
        <begin position="115"/>
        <end position="128"/>
    </location>
</feature>
<dbReference type="AlphaFoldDB" id="A0AAV8ZM72"/>
<sequence length="128" mass="15049">MTIVHHALSVKRKWEVNPLINEDSRLAAQQTSIGEYVFGLEFLEKVNSSKSVKKSQVISLRRLLKKGSIQILERWAHRFLTTSAPPYKTRRKEWKKGGQEESRTQKRRSAEKSNPRQYQSRSGTRYYK</sequence>
<evidence type="ECO:0000256" key="1">
    <source>
        <dbReference type="SAM" id="MobiDB-lite"/>
    </source>
</evidence>
<keyword evidence="3" id="KW-1185">Reference proteome</keyword>
<accession>A0AAV8ZM72</accession>
<organism evidence="2 3">
    <name type="scientific">Rhamnusium bicolor</name>
    <dbReference type="NCBI Taxonomy" id="1586634"/>
    <lineage>
        <taxon>Eukaryota</taxon>
        <taxon>Metazoa</taxon>
        <taxon>Ecdysozoa</taxon>
        <taxon>Arthropoda</taxon>
        <taxon>Hexapoda</taxon>
        <taxon>Insecta</taxon>
        <taxon>Pterygota</taxon>
        <taxon>Neoptera</taxon>
        <taxon>Endopterygota</taxon>
        <taxon>Coleoptera</taxon>
        <taxon>Polyphaga</taxon>
        <taxon>Cucujiformia</taxon>
        <taxon>Chrysomeloidea</taxon>
        <taxon>Cerambycidae</taxon>
        <taxon>Lepturinae</taxon>
        <taxon>Rhagiini</taxon>
        <taxon>Rhamnusium</taxon>
    </lineage>
</organism>
<evidence type="ECO:0000313" key="3">
    <source>
        <dbReference type="Proteomes" id="UP001162156"/>
    </source>
</evidence>
<dbReference type="EMBL" id="JANEYF010001213">
    <property type="protein sequence ID" value="KAJ8965540.1"/>
    <property type="molecule type" value="Genomic_DNA"/>
</dbReference>
<reference evidence="2" key="1">
    <citation type="journal article" date="2023" name="Insect Mol. Biol.">
        <title>Genome sequencing provides insights into the evolution of gene families encoding plant cell wall-degrading enzymes in longhorned beetles.</title>
        <authorList>
            <person name="Shin N.R."/>
            <person name="Okamura Y."/>
            <person name="Kirsch R."/>
            <person name="Pauchet Y."/>
        </authorList>
    </citation>
    <scope>NUCLEOTIDE SEQUENCE</scope>
    <source>
        <strain evidence="2">RBIC_L_NR</strain>
    </source>
</reference>
<feature type="region of interest" description="Disordered" evidence="1">
    <location>
        <begin position="86"/>
        <end position="128"/>
    </location>
</feature>